<keyword evidence="11" id="KW-0961">Cell wall biogenesis/degradation</keyword>
<accession>A0A841RDL2</accession>
<keyword evidence="9" id="KW-0133">Cell shape</keyword>
<evidence type="ECO:0000256" key="10">
    <source>
        <dbReference type="ARBA" id="ARBA00022984"/>
    </source>
</evidence>
<feature type="active site" evidence="13">
    <location>
        <position position="121"/>
    </location>
</feature>
<evidence type="ECO:0000256" key="7">
    <source>
        <dbReference type="ARBA" id="ARBA00022729"/>
    </source>
</evidence>
<evidence type="ECO:0000256" key="13">
    <source>
        <dbReference type="PIRSR" id="PIRSR618044-1"/>
    </source>
</evidence>
<organism evidence="17 18">
    <name type="scientific">Spirochaeta isovalerica</name>
    <dbReference type="NCBI Taxonomy" id="150"/>
    <lineage>
        <taxon>Bacteria</taxon>
        <taxon>Pseudomonadati</taxon>
        <taxon>Spirochaetota</taxon>
        <taxon>Spirochaetia</taxon>
        <taxon>Spirochaetales</taxon>
        <taxon>Spirochaetaceae</taxon>
        <taxon>Spirochaeta</taxon>
    </lineage>
</organism>
<dbReference type="InterPro" id="IPR001967">
    <property type="entry name" value="Peptidase_S11_N"/>
</dbReference>
<dbReference type="SUPFAM" id="SSF56601">
    <property type="entry name" value="beta-lactamase/transpeptidase-like"/>
    <property type="match status" value="1"/>
</dbReference>
<gene>
    <name evidence="17" type="ORF">HNR50_003151</name>
</gene>
<dbReference type="InterPro" id="IPR037167">
    <property type="entry name" value="Peptidase_S11_C_sf"/>
</dbReference>
<dbReference type="EC" id="3.4.16.4" evidence="4"/>
<dbReference type="Gene3D" id="3.40.710.10">
    <property type="entry name" value="DD-peptidase/beta-lactamase superfamily"/>
    <property type="match status" value="1"/>
</dbReference>
<evidence type="ECO:0000256" key="12">
    <source>
        <dbReference type="ARBA" id="ARBA00034000"/>
    </source>
</evidence>
<dbReference type="EMBL" id="JACHGJ010000006">
    <property type="protein sequence ID" value="MBB6481471.1"/>
    <property type="molecule type" value="Genomic_DNA"/>
</dbReference>
<dbReference type="GO" id="GO:0071555">
    <property type="term" value="P:cell wall organization"/>
    <property type="evidence" value="ECO:0007669"/>
    <property type="project" value="UniProtKB-KW"/>
</dbReference>
<dbReference type="PANTHER" id="PTHR21581">
    <property type="entry name" value="D-ALANYL-D-ALANINE CARBOXYPEPTIDASE"/>
    <property type="match status" value="1"/>
</dbReference>
<evidence type="ECO:0000256" key="14">
    <source>
        <dbReference type="PIRSR" id="PIRSR618044-2"/>
    </source>
</evidence>
<dbReference type="PANTHER" id="PTHR21581:SF6">
    <property type="entry name" value="TRAFFICKING PROTEIN PARTICLE COMPLEX SUBUNIT 12"/>
    <property type="match status" value="1"/>
</dbReference>
<evidence type="ECO:0000259" key="16">
    <source>
        <dbReference type="SMART" id="SM00936"/>
    </source>
</evidence>
<dbReference type="Gene3D" id="2.60.410.10">
    <property type="entry name" value="D-Ala-D-Ala carboxypeptidase, C-terminal domain"/>
    <property type="match status" value="1"/>
</dbReference>
<evidence type="ECO:0000313" key="17">
    <source>
        <dbReference type="EMBL" id="MBB6481471.1"/>
    </source>
</evidence>
<evidence type="ECO:0000256" key="9">
    <source>
        <dbReference type="ARBA" id="ARBA00022960"/>
    </source>
</evidence>
<dbReference type="RefSeq" id="WP_184747717.1">
    <property type="nucleotide sequence ID" value="NZ_JACHGJ010000006.1"/>
</dbReference>
<dbReference type="InterPro" id="IPR012338">
    <property type="entry name" value="Beta-lactam/transpept-like"/>
</dbReference>
<dbReference type="GO" id="GO:0008360">
    <property type="term" value="P:regulation of cell shape"/>
    <property type="evidence" value="ECO:0007669"/>
    <property type="project" value="UniProtKB-KW"/>
</dbReference>
<feature type="domain" description="Peptidase S11 D-Ala-D-Ala carboxypeptidase A C-terminal" evidence="16">
    <location>
        <begin position="290"/>
        <end position="381"/>
    </location>
</feature>
<feature type="active site" description="Acyl-ester intermediate" evidence="13">
    <location>
        <position position="58"/>
    </location>
</feature>
<keyword evidence="5 17" id="KW-0121">Carboxypeptidase</keyword>
<dbReference type="UniPathway" id="UPA00219"/>
<comment type="catalytic activity">
    <reaction evidence="12">
        <text>Preferential cleavage: (Ac)2-L-Lys-D-Ala-|-D-Ala. Also transpeptidation of peptidyl-alanyl moieties that are N-acyl substituents of D-alanine.</text>
        <dbReference type="EC" id="3.4.16.4"/>
    </reaction>
</comment>
<evidence type="ECO:0000256" key="6">
    <source>
        <dbReference type="ARBA" id="ARBA00022670"/>
    </source>
</evidence>
<sequence>MNMYRKILIFPLFILFLLPLRALETVPELVAESAVLYDFATGRVLFEKNGEISIPPASMTKLVTLYLGWQYLENGGSPDEPVEITATGSSFSRPVGSSLMLLEEGQKVSFLEVMTGLAVASGNDAAYALAEHISGSPEAFVDQMNSLVESLGYKTMHFVDPDGWSAENRVTALEYAEFSSDYIRAFPSALQTVHSLRTLVYPKAENLPETGGRIITPREKNNTNILLDRVEGVDGLKTGYIDESGFNFTATAKRGITRFIAVVMGIRNVPYFDGIEIRADEAEALLEYGFRNFKTIDPETPLLEPVFLWEGKSDEVPLILEGDPLFTLSVDEMTSFSREIDVPAELTAPVRAGDIVGKVRYRTGDRVLAEFPVLAQIDVEKANIFKVLWHRTLKLYRRITNP</sequence>
<keyword evidence="6" id="KW-0645">Protease</keyword>
<proteinExistence type="inferred from homology"/>
<evidence type="ECO:0000256" key="8">
    <source>
        <dbReference type="ARBA" id="ARBA00022801"/>
    </source>
</evidence>
<feature type="binding site" evidence="14">
    <location>
        <position position="237"/>
    </location>
    <ligand>
        <name>substrate</name>
    </ligand>
</feature>
<evidence type="ECO:0000256" key="3">
    <source>
        <dbReference type="ARBA" id="ARBA00007164"/>
    </source>
</evidence>
<evidence type="ECO:0000256" key="4">
    <source>
        <dbReference type="ARBA" id="ARBA00012448"/>
    </source>
</evidence>
<feature type="active site" description="Proton acceptor" evidence="13">
    <location>
        <position position="61"/>
    </location>
</feature>
<keyword evidence="10" id="KW-0573">Peptidoglycan synthesis</keyword>
<keyword evidence="18" id="KW-1185">Reference proteome</keyword>
<dbReference type="GO" id="GO:0009002">
    <property type="term" value="F:serine-type D-Ala-D-Ala carboxypeptidase activity"/>
    <property type="evidence" value="ECO:0007669"/>
    <property type="project" value="UniProtKB-EC"/>
</dbReference>
<evidence type="ECO:0000256" key="5">
    <source>
        <dbReference type="ARBA" id="ARBA00022645"/>
    </source>
</evidence>
<dbReference type="Pfam" id="PF07943">
    <property type="entry name" value="PBP5_C"/>
    <property type="match status" value="1"/>
</dbReference>
<evidence type="ECO:0000256" key="2">
    <source>
        <dbReference type="ARBA" id="ARBA00004752"/>
    </source>
</evidence>
<name>A0A841RDL2_9SPIO</name>
<dbReference type="Pfam" id="PF00768">
    <property type="entry name" value="Peptidase_S11"/>
    <property type="match status" value="1"/>
</dbReference>
<dbReference type="InterPro" id="IPR012907">
    <property type="entry name" value="Peptidase_S11_C"/>
</dbReference>
<evidence type="ECO:0000256" key="1">
    <source>
        <dbReference type="ARBA" id="ARBA00003217"/>
    </source>
</evidence>
<dbReference type="SMART" id="SM00936">
    <property type="entry name" value="PBP5_C"/>
    <property type="match status" value="1"/>
</dbReference>
<reference evidence="17 18" key="1">
    <citation type="submission" date="2020-08" db="EMBL/GenBank/DDBJ databases">
        <title>Genomic Encyclopedia of Type Strains, Phase IV (KMG-IV): sequencing the most valuable type-strain genomes for metagenomic binning, comparative biology and taxonomic classification.</title>
        <authorList>
            <person name="Goeker M."/>
        </authorList>
    </citation>
    <scope>NUCLEOTIDE SEQUENCE [LARGE SCALE GENOMIC DNA]</scope>
    <source>
        <strain evidence="17 18">DSM 2461</strain>
    </source>
</reference>
<dbReference type="SUPFAM" id="SSF69189">
    <property type="entry name" value="Penicillin-binding protein associated domain"/>
    <property type="match status" value="1"/>
</dbReference>
<dbReference type="AlphaFoldDB" id="A0A841RDL2"/>
<comment type="similarity">
    <text evidence="3 15">Belongs to the peptidase S11 family.</text>
</comment>
<evidence type="ECO:0000313" key="18">
    <source>
        <dbReference type="Proteomes" id="UP000587760"/>
    </source>
</evidence>
<dbReference type="GO" id="GO:0009252">
    <property type="term" value="P:peptidoglycan biosynthetic process"/>
    <property type="evidence" value="ECO:0007669"/>
    <property type="project" value="UniProtKB-UniPathway"/>
</dbReference>
<dbReference type="GO" id="GO:0006508">
    <property type="term" value="P:proteolysis"/>
    <property type="evidence" value="ECO:0007669"/>
    <property type="project" value="UniProtKB-KW"/>
</dbReference>
<keyword evidence="7" id="KW-0732">Signal</keyword>
<comment type="caution">
    <text evidence="17">The sequence shown here is derived from an EMBL/GenBank/DDBJ whole genome shotgun (WGS) entry which is preliminary data.</text>
</comment>
<comment type="pathway">
    <text evidence="2">Cell wall biogenesis; peptidoglycan biosynthesis.</text>
</comment>
<dbReference type="InterPro" id="IPR015956">
    <property type="entry name" value="Peniciliin-bd_prot_C_sf"/>
</dbReference>
<keyword evidence="8 17" id="KW-0378">Hydrolase</keyword>
<dbReference type="InterPro" id="IPR018044">
    <property type="entry name" value="Peptidase_S11"/>
</dbReference>
<protein>
    <recommendedName>
        <fullName evidence="4">serine-type D-Ala-D-Ala carboxypeptidase</fullName>
        <ecNumber evidence="4">3.4.16.4</ecNumber>
    </recommendedName>
</protein>
<dbReference type="PRINTS" id="PR00725">
    <property type="entry name" value="DADACBPTASE1"/>
</dbReference>
<dbReference type="Proteomes" id="UP000587760">
    <property type="component" value="Unassembled WGS sequence"/>
</dbReference>
<evidence type="ECO:0000256" key="11">
    <source>
        <dbReference type="ARBA" id="ARBA00023316"/>
    </source>
</evidence>
<evidence type="ECO:0000256" key="15">
    <source>
        <dbReference type="RuleBase" id="RU004016"/>
    </source>
</evidence>
<comment type="function">
    <text evidence="1">Removes C-terminal D-alanyl residues from sugar-peptide cell wall precursors.</text>
</comment>